<sequence>MNGLPISNVIEGCCINDPCYCRSDVVFYNGKAYDQKPYLAARLRTRPGNVMYMEGKLVPPFVPGKSPQIYGPYRNNDRYPRTMGYNESQFGKPMDRCCTTSIYNDTVPPYHNTRNFAYSRLGLPFGETLGYFRFKPDKICDCRTTPVQKLGDCCTCEPGEYNPAQYRRDECPGQPCCC</sequence>
<dbReference type="EMBL" id="CAJHNH020008469">
    <property type="protein sequence ID" value="CAG5135903.1"/>
    <property type="molecule type" value="Genomic_DNA"/>
</dbReference>
<dbReference type="AlphaFoldDB" id="A0A8S4A1X6"/>
<gene>
    <name evidence="1" type="ORF">CUNI_LOCUS21461</name>
</gene>
<comment type="caution">
    <text evidence="1">The sequence shown here is derived from an EMBL/GenBank/DDBJ whole genome shotgun (WGS) entry which is preliminary data.</text>
</comment>
<keyword evidence="2" id="KW-1185">Reference proteome</keyword>
<accession>A0A8S4A1X6</accession>
<proteinExistence type="predicted"/>
<protein>
    <submittedName>
        <fullName evidence="1">Uncharacterized protein</fullName>
    </submittedName>
</protein>
<evidence type="ECO:0000313" key="2">
    <source>
        <dbReference type="Proteomes" id="UP000678393"/>
    </source>
</evidence>
<reference evidence="1" key="1">
    <citation type="submission" date="2021-04" db="EMBL/GenBank/DDBJ databases">
        <authorList>
            <consortium name="Molecular Ecology Group"/>
        </authorList>
    </citation>
    <scope>NUCLEOTIDE SEQUENCE</scope>
</reference>
<organism evidence="1 2">
    <name type="scientific">Candidula unifasciata</name>
    <dbReference type="NCBI Taxonomy" id="100452"/>
    <lineage>
        <taxon>Eukaryota</taxon>
        <taxon>Metazoa</taxon>
        <taxon>Spiralia</taxon>
        <taxon>Lophotrochozoa</taxon>
        <taxon>Mollusca</taxon>
        <taxon>Gastropoda</taxon>
        <taxon>Heterobranchia</taxon>
        <taxon>Euthyneura</taxon>
        <taxon>Panpulmonata</taxon>
        <taxon>Eupulmonata</taxon>
        <taxon>Stylommatophora</taxon>
        <taxon>Helicina</taxon>
        <taxon>Helicoidea</taxon>
        <taxon>Geomitridae</taxon>
        <taxon>Candidula</taxon>
    </lineage>
</organism>
<dbReference type="Proteomes" id="UP000678393">
    <property type="component" value="Unassembled WGS sequence"/>
</dbReference>
<evidence type="ECO:0000313" key="1">
    <source>
        <dbReference type="EMBL" id="CAG5135903.1"/>
    </source>
</evidence>
<name>A0A8S4A1X6_9EUPU</name>
<dbReference type="OrthoDB" id="6125467at2759"/>